<keyword evidence="3 7" id="KW-0479">Metal-binding</keyword>
<keyword evidence="4 8" id="KW-0560">Oxidoreductase</keyword>
<dbReference type="InterPro" id="IPR050196">
    <property type="entry name" value="Cytochrome_P450_Monoox"/>
</dbReference>
<keyword evidence="10" id="KW-1185">Reference proteome</keyword>
<dbReference type="PRINTS" id="PR00385">
    <property type="entry name" value="P450"/>
</dbReference>
<protein>
    <recommendedName>
        <fullName evidence="11">Cytochrome P450</fullName>
    </recommendedName>
</protein>
<keyword evidence="2 7" id="KW-0349">Heme</keyword>
<proteinExistence type="inferred from homology"/>
<dbReference type="InterPro" id="IPR036396">
    <property type="entry name" value="Cyt_P450_sf"/>
</dbReference>
<dbReference type="EMBL" id="LMTZ01000137">
    <property type="protein sequence ID" value="KST63539.1"/>
    <property type="molecule type" value="Genomic_DNA"/>
</dbReference>
<reference evidence="9 10" key="1">
    <citation type="journal article" date="2015" name="Genome Announc.">
        <title>Draft Genome of the Euendolithic (true boring) Cyanobacterium Mastigocoleus testarum strain BC008.</title>
        <authorList>
            <person name="Guida B.S."/>
            <person name="Garcia-Pichel F."/>
        </authorList>
    </citation>
    <scope>NUCLEOTIDE SEQUENCE [LARGE SCALE GENOMIC DNA]</scope>
    <source>
        <strain evidence="9 10">BC008</strain>
    </source>
</reference>
<dbReference type="RefSeq" id="WP_058184401.1">
    <property type="nucleotide sequence ID" value="NZ_LMTZ01000137.1"/>
</dbReference>
<dbReference type="PANTHER" id="PTHR24291">
    <property type="entry name" value="CYTOCHROME P450 FAMILY 4"/>
    <property type="match status" value="1"/>
</dbReference>
<dbReference type="OrthoDB" id="446280at2"/>
<dbReference type="GO" id="GO:0016705">
    <property type="term" value="F:oxidoreductase activity, acting on paired donors, with incorporation or reduction of molecular oxygen"/>
    <property type="evidence" value="ECO:0007669"/>
    <property type="project" value="InterPro"/>
</dbReference>
<evidence type="ECO:0000256" key="5">
    <source>
        <dbReference type="ARBA" id="ARBA00023004"/>
    </source>
</evidence>
<evidence type="ECO:0000313" key="10">
    <source>
        <dbReference type="Proteomes" id="UP000053372"/>
    </source>
</evidence>
<dbReference type="PROSITE" id="PS00086">
    <property type="entry name" value="CYTOCHROME_P450"/>
    <property type="match status" value="1"/>
</dbReference>
<dbReference type="InterPro" id="IPR001128">
    <property type="entry name" value="Cyt_P450"/>
</dbReference>
<evidence type="ECO:0000256" key="4">
    <source>
        <dbReference type="ARBA" id="ARBA00023002"/>
    </source>
</evidence>
<dbReference type="AlphaFoldDB" id="A0A0V7ZG75"/>
<evidence type="ECO:0000313" key="9">
    <source>
        <dbReference type="EMBL" id="KST63539.1"/>
    </source>
</evidence>
<evidence type="ECO:0000256" key="8">
    <source>
        <dbReference type="RuleBase" id="RU000461"/>
    </source>
</evidence>
<dbReference type="PRINTS" id="PR00463">
    <property type="entry name" value="EP450I"/>
</dbReference>
<keyword evidence="5 7" id="KW-0408">Iron</keyword>
<evidence type="ECO:0008006" key="11">
    <source>
        <dbReference type="Google" id="ProtNLM"/>
    </source>
</evidence>
<feature type="binding site" description="axial binding residue" evidence="7">
    <location>
        <position position="194"/>
    </location>
    <ligand>
        <name>heme</name>
        <dbReference type="ChEBI" id="CHEBI:30413"/>
    </ligand>
    <ligandPart>
        <name>Fe</name>
        <dbReference type="ChEBI" id="CHEBI:18248"/>
    </ligandPart>
</feature>
<dbReference type="InterPro" id="IPR017972">
    <property type="entry name" value="Cyt_P450_CS"/>
</dbReference>
<dbReference type="GO" id="GO:0004497">
    <property type="term" value="F:monooxygenase activity"/>
    <property type="evidence" value="ECO:0007669"/>
    <property type="project" value="UniProtKB-KW"/>
</dbReference>
<gene>
    <name evidence="9" type="ORF">BC008_13830</name>
</gene>
<accession>A0A0V7ZG75</accession>
<comment type="cofactor">
    <cofactor evidence="7">
        <name>heme</name>
        <dbReference type="ChEBI" id="CHEBI:30413"/>
    </cofactor>
</comment>
<name>A0A0V7ZG75_9CYAN</name>
<dbReference type="Proteomes" id="UP000053372">
    <property type="component" value="Unassembled WGS sequence"/>
</dbReference>
<sequence>MSAIAQIDRAIYESIKQKRKNPDNSGDLLSLLANAEDENGGKMSEQQLRDEAATMILAGHETTANTLCWTLMLLSRNPQVRAKLQQELEEVLSNKKPTFADYSRLKYTKMVIKESMRLYPAVRELSRQVSQDCELGGYKIPAGCILIMSQWVMHRNSDYFPNPEMFNPQRWAKDLETQLPKGVYFPFGDGQRVCIGKGFALLEAVLLLAAIAQKFELNLLSNDPIIPQPSITLRPEKGIKVILKKR</sequence>
<dbReference type="Pfam" id="PF00067">
    <property type="entry name" value="p450"/>
    <property type="match status" value="1"/>
</dbReference>
<evidence type="ECO:0000256" key="6">
    <source>
        <dbReference type="ARBA" id="ARBA00023033"/>
    </source>
</evidence>
<comment type="similarity">
    <text evidence="1 8">Belongs to the cytochrome P450 family.</text>
</comment>
<comment type="caution">
    <text evidence="9">The sequence shown here is derived from an EMBL/GenBank/DDBJ whole genome shotgun (WGS) entry which is preliminary data.</text>
</comment>
<evidence type="ECO:0000256" key="1">
    <source>
        <dbReference type="ARBA" id="ARBA00010617"/>
    </source>
</evidence>
<dbReference type="Gene3D" id="1.10.630.10">
    <property type="entry name" value="Cytochrome P450"/>
    <property type="match status" value="1"/>
</dbReference>
<evidence type="ECO:0000256" key="7">
    <source>
        <dbReference type="PIRSR" id="PIRSR602401-1"/>
    </source>
</evidence>
<evidence type="ECO:0000256" key="3">
    <source>
        <dbReference type="ARBA" id="ARBA00022723"/>
    </source>
</evidence>
<dbReference type="GO" id="GO:0005506">
    <property type="term" value="F:iron ion binding"/>
    <property type="evidence" value="ECO:0007669"/>
    <property type="project" value="InterPro"/>
</dbReference>
<keyword evidence="6 8" id="KW-0503">Monooxygenase</keyword>
<dbReference type="PANTHER" id="PTHR24291:SF50">
    <property type="entry name" value="BIFUNCTIONAL ALBAFLAVENONE MONOOXYGENASE_TERPENE SYNTHASE"/>
    <property type="match status" value="1"/>
</dbReference>
<organism evidence="9 10">
    <name type="scientific">Mastigocoleus testarum BC008</name>
    <dbReference type="NCBI Taxonomy" id="371196"/>
    <lineage>
        <taxon>Bacteria</taxon>
        <taxon>Bacillati</taxon>
        <taxon>Cyanobacteriota</taxon>
        <taxon>Cyanophyceae</taxon>
        <taxon>Nostocales</taxon>
        <taxon>Hapalosiphonaceae</taxon>
        <taxon>Mastigocoleus</taxon>
    </lineage>
</organism>
<dbReference type="SUPFAM" id="SSF48264">
    <property type="entry name" value="Cytochrome P450"/>
    <property type="match status" value="1"/>
</dbReference>
<dbReference type="InterPro" id="IPR002401">
    <property type="entry name" value="Cyt_P450_E_grp-I"/>
</dbReference>
<dbReference type="GO" id="GO:0020037">
    <property type="term" value="F:heme binding"/>
    <property type="evidence" value="ECO:0007669"/>
    <property type="project" value="InterPro"/>
</dbReference>
<evidence type="ECO:0000256" key="2">
    <source>
        <dbReference type="ARBA" id="ARBA00022617"/>
    </source>
</evidence>